<name>A0A1W1WV05_9BACT</name>
<proteinExistence type="predicted"/>
<organism evidence="2 3">
    <name type="scientific">Nitratiruptor tergarcus DSM 16512</name>
    <dbReference type="NCBI Taxonomy" id="1069081"/>
    <lineage>
        <taxon>Bacteria</taxon>
        <taxon>Pseudomonadati</taxon>
        <taxon>Campylobacterota</taxon>
        <taxon>Epsilonproteobacteria</taxon>
        <taxon>Nautiliales</taxon>
        <taxon>Nitratiruptoraceae</taxon>
        <taxon>Nitratiruptor</taxon>
    </lineage>
</organism>
<evidence type="ECO:0000313" key="3">
    <source>
        <dbReference type="Proteomes" id="UP000192602"/>
    </source>
</evidence>
<keyword evidence="1" id="KW-1133">Transmembrane helix</keyword>
<evidence type="ECO:0000313" key="2">
    <source>
        <dbReference type="EMBL" id="SMC10045.1"/>
    </source>
</evidence>
<keyword evidence="1" id="KW-0812">Transmembrane</keyword>
<dbReference type="Proteomes" id="UP000192602">
    <property type="component" value="Unassembled WGS sequence"/>
</dbReference>
<keyword evidence="1" id="KW-0472">Membrane</keyword>
<gene>
    <name evidence="2" type="ORF">SAMN05660197_1876</name>
</gene>
<sequence>MQRKISTNPTIVLIIKQVTFFILRTQNVISYAVVLRNLLGSNSVRLFYDDYAFFIFGNYYFLAFIRNIY</sequence>
<accession>A0A1W1WV05</accession>
<keyword evidence="3" id="KW-1185">Reference proteome</keyword>
<dbReference type="AlphaFoldDB" id="A0A1W1WV05"/>
<reference evidence="3" key="1">
    <citation type="submission" date="2017-04" db="EMBL/GenBank/DDBJ databases">
        <authorList>
            <person name="Varghese N."/>
            <person name="Submissions S."/>
        </authorList>
    </citation>
    <scope>NUCLEOTIDE SEQUENCE [LARGE SCALE GENOMIC DNA]</scope>
    <source>
        <strain evidence="3">DSM 16512</strain>
    </source>
</reference>
<feature type="transmembrane region" description="Helical" evidence="1">
    <location>
        <begin position="51"/>
        <end position="68"/>
    </location>
</feature>
<dbReference type="STRING" id="1069081.SAMN05660197_1876"/>
<feature type="transmembrane region" description="Helical" evidence="1">
    <location>
        <begin position="21"/>
        <end position="39"/>
    </location>
</feature>
<protein>
    <submittedName>
        <fullName evidence="2">Uncharacterized protein</fullName>
    </submittedName>
</protein>
<dbReference type="EMBL" id="FWWZ01000001">
    <property type="protein sequence ID" value="SMC10045.1"/>
    <property type="molecule type" value="Genomic_DNA"/>
</dbReference>
<evidence type="ECO:0000256" key="1">
    <source>
        <dbReference type="SAM" id="Phobius"/>
    </source>
</evidence>